<dbReference type="Proteomes" id="UP000295719">
    <property type="component" value="Unassembled WGS sequence"/>
</dbReference>
<evidence type="ECO:0000256" key="1">
    <source>
        <dbReference type="SAM" id="MobiDB-lite"/>
    </source>
</evidence>
<name>A0A4R3YIC3_9GAMM</name>
<dbReference type="EMBL" id="SMCR01000014">
    <property type="protein sequence ID" value="TCV91940.1"/>
    <property type="molecule type" value="Genomic_DNA"/>
</dbReference>
<organism evidence="3 4">
    <name type="scientific">Biostraticola tofi</name>
    <dbReference type="NCBI Taxonomy" id="466109"/>
    <lineage>
        <taxon>Bacteria</taxon>
        <taxon>Pseudomonadati</taxon>
        <taxon>Pseudomonadota</taxon>
        <taxon>Gammaproteobacteria</taxon>
        <taxon>Enterobacterales</taxon>
        <taxon>Bruguierivoracaceae</taxon>
        <taxon>Biostraticola</taxon>
    </lineage>
</organism>
<feature type="transmembrane region" description="Helical" evidence="2">
    <location>
        <begin position="44"/>
        <end position="65"/>
    </location>
</feature>
<dbReference type="InterPro" id="IPR022576">
    <property type="entry name" value="YfgG"/>
</dbReference>
<evidence type="ECO:0000313" key="4">
    <source>
        <dbReference type="Proteomes" id="UP000295719"/>
    </source>
</evidence>
<keyword evidence="2" id="KW-1133">Transmembrane helix</keyword>
<evidence type="ECO:0000313" key="3">
    <source>
        <dbReference type="EMBL" id="TCV91940.1"/>
    </source>
</evidence>
<proteinExistence type="predicted"/>
<comment type="caution">
    <text evidence="3">The sequence shown here is derived from an EMBL/GenBank/DDBJ whole genome shotgun (WGS) entry which is preliminary data.</text>
</comment>
<reference evidence="3 4" key="1">
    <citation type="submission" date="2019-03" db="EMBL/GenBank/DDBJ databases">
        <title>Genomic Encyclopedia of Type Strains, Phase IV (KMG-IV): sequencing the most valuable type-strain genomes for metagenomic binning, comparative biology and taxonomic classification.</title>
        <authorList>
            <person name="Goeker M."/>
        </authorList>
    </citation>
    <scope>NUCLEOTIDE SEQUENCE [LARGE SCALE GENOMIC DNA]</scope>
    <source>
        <strain evidence="3 4">DSM 19580</strain>
    </source>
</reference>
<evidence type="ECO:0000256" key="2">
    <source>
        <dbReference type="SAM" id="Phobius"/>
    </source>
</evidence>
<keyword evidence="2" id="KW-0472">Membrane</keyword>
<sequence length="94" mass="10858">MVDMSSPSGLQSAQLRDITPHSQAWLKLNIFKHKRRTSLRMTRWILLISFIILFGRLIFASISAWHHHQSKQTPYSTENKQPDTAAPESDNRAD</sequence>
<feature type="region of interest" description="Disordered" evidence="1">
    <location>
        <begin position="70"/>
        <end position="94"/>
    </location>
</feature>
<protein>
    <submittedName>
        <fullName evidence="3">Uncharacterized protein DUF2633</fullName>
    </submittedName>
</protein>
<accession>A0A4R3YIC3</accession>
<keyword evidence="4" id="KW-1185">Reference proteome</keyword>
<dbReference type="AlphaFoldDB" id="A0A4R3YIC3"/>
<gene>
    <name evidence="3" type="ORF">EDC52_11447</name>
</gene>
<keyword evidence="2" id="KW-0812">Transmembrane</keyword>
<dbReference type="Pfam" id="PF11119">
    <property type="entry name" value="DUF2633"/>
    <property type="match status" value="1"/>
</dbReference>